<dbReference type="SUPFAM" id="SSF47413">
    <property type="entry name" value="lambda repressor-like DNA-binding domains"/>
    <property type="match status" value="1"/>
</dbReference>
<dbReference type="PROSITE" id="PS50932">
    <property type="entry name" value="HTH_LACI_2"/>
    <property type="match status" value="1"/>
</dbReference>
<dbReference type="PANTHER" id="PTHR30146:SF148">
    <property type="entry name" value="HTH-TYPE TRANSCRIPTIONAL REPRESSOR PURR-RELATED"/>
    <property type="match status" value="1"/>
</dbReference>
<evidence type="ECO:0000313" key="7">
    <source>
        <dbReference type="Proteomes" id="UP001597213"/>
    </source>
</evidence>
<evidence type="ECO:0000313" key="6">
    <source>
        <dbReference type="EMBL" id="MFD1882287.1"/>
    </source>
</evidence>
<dbReference type="InterPro" id="IPR028082">
    <property type="entry name" value="Peripla_BP_I"/>
</dbReference>
<keyword evidence="7" id="KW-1185">Reference proteome</keyword>
<dbReference type="SMART" id="SM00354">
    <property type="entry name" value="HTH_LACI"/>
    <property type="match status" value="1"/>
</dbReference>
<dbReference type="Gene3D" id="1.10.260.40">
    <property type="entry name" value="lambda repressor-like DNA-binding domains"/>
    <property type="match status" value="1"/>
</dbReference>
<evidence type="ECO:0000256" key="3">
    <source>
        <dbReference type="ARBA" id="ARBA00023125"/>
    </source>
</evidence>
<evidence type="ECO:0000256" key="4">
    <source>
        <dbReference type="ARBA" id="ARBA00023163"/>
    </source>
</evidence>
<keyword evidence="3 6" id="KW-0238">DNA-binding</keyword>
<protein>
    <submittedName>
        <fullName evidence="6">LacI family DNA-binding transcriptional regulator</fullName>
    </submittedName>
</protein>
<dbReference type="PANTHER" id="PTHR30146">
    <property type="entry name" value="LACI-RELATED TRANSCRIPTIONAL REPRESSOR"/>
    <property type="match status" value="1"/>
</dbReference>
<keyword evidence="1" id="KW-0678">Repressor</keyword>
<gene>
    <name evidence="6" type="ORF">ACFSCT_11240</name>
</gene>
<dbReference type="CDD" id="cd01392">
    <property type="entry name" value="HTH_LacI"/>
    <property type="match status" value="1"/>
</dbReference>
<dbReference type="GO" id="GO:0003677">
    <property type="term" value="F:DNA binding"/>
    <property type="evidence" value="ECO:0007669"/>
    <property type="project" value="UniProtKB-KW"/>
</dbReference>
<evidence type="ECO:0000256" key="2">
    <source>
        <dbReference type="ARBA" id="ARBA00023015"/>
    </source>
</evidence>
<dbReference type="EMBL" id="JBHUEN010000031">
    <property type="protein sequence ID" value="MFD1882287.1"/>
    <property type="molecule type" value="Genomic_DNA"/>
</dbReference>
<keyword evidence="2" id="KW-0805">Transcription regulation</keyword>
<dbReference type="Pfam" id="PF13377">
    <property type="entry name" value="Peripla_BP_3"/>
    <property type="match status" value="1"/>
</dbReference>
<reference evidence="7" key="1">
    <citation type="journal article" date="2019" name="Int. J. Syst. Evol. Microbiol.">
        <title>The Global Catalogue of Microorganisms (GCM) 10K type strain sequencing project: providing services to taxonomists for standard genome sequencing and annotation.</title>
        <authorList>
            <consortium name="The Broad Institute Genomics Platform"/>
            <consortium name="The Broad Institute Genome Sequencing Center for Infectious Disease"/>
            <person name="Wu L."/>
            <person name="Ma J."/>
        </authorList>
    </citation>
    <scope>NUCLEOTIDE SEQUENCE [LARGE SCALE GENOMIC DNA]</scope>
    <source>
        <strain evidence="7">CCUG 56029</strain>
    </source>
</reference>
<dbReference type="SUPFAM" id="SSF53822">
    <property type="entry name" value="Periplasmic binding protein-like I"/>
    <property type="match status" value="1"/>
</dbReference>
<comment type="caution">
    <text evidence="6">The sequence shown here is derived from an EMBL/GenBank/DDBJ whole genome shotgun (WGS) entry which is preliminary data.</text>
</comment>
<proteinExistence type="predicted"/>
<dbReference type="InterPro" id="IPR000843">
    <property type="entry name" value="HTH_LacI"/>
</dbReference>
<organism evidence="6 7">
    <name type="scientific">Paracoccus pacificus</name>
    <dbReference type="NCBI Taxonomy" id="1463598"/>
    <lineage>
        <taxon>Bacteria</taxon>
        <taxon>Pseudomonadati</taxon>
        <taxon>Pseudomonadota</taxon>
        <taxon>Alphaproteobacteria</taxon>
        <taxon>Rhodobacterales</taxon>
        <taxon>Paracoccaceae</taxon>
        <taxon>Paracoccus</taxon>
    </lineage>
</organism>
<dbReference type="CDD" id="cd06267">
    <property type="entry name" value="PBP1_LacI_sugar_binding-like"/>
    <property type="match status" value="1"/>
</dbReference>
<dbReference type="InterPro" id="IPR046335">
    <property type="entry name" value="LacI/GalR-like_sensor"/>
</dbReference>
<evidence type="ECO:0000259" key="5">
    <source>
        <dbReference type="PROSITE" id="PS50932"/>
    </source>
</evidence>
<dbReference type="RefSeq" id="WP_379142789.1">
    <property type="nucleotide sequence ID" value="NZ_JBHUEN010000031.1"/>
</dbReference>
<accession>A0ABW4R876</accession>
<feature type="domain" description="HTH lacI-type" evidence="5">
    <location>
        <begin position="14"/>
        <end position="68"/>
    </location>
</feature>
<keyword evidence="4" id="KW-0804">Transcription</keyword>
<sequence length="346" mass="37384">MDQVQRRKKGASAPTMIDVARTAGVSIATVSAYMNRSARVSDELTRRIEAAIGAIGYERNAIARSLKTGATHTIGLTVADIRNPFFTDVVATIQQVLNSAGYAVMLCSSDENTARQDEQIKLLLDRMVDGLIIAPAGDDAVMTRLVKSTRKPVVLIDRLNAGLDVDAVVIENATAVFEVIRYVIDLGHRRIGFVSGPSVASTGRDRLAGYYEALRHAGIGFDQMLVCNGNFREDDGYRAAMRLLTQPDRPTAIFSANNLMVIGALRAIRDLGLSCPDDVSVACIDDFSWADVFSPQLTAVAQPVKEIGEQAARLLLERLSGVAPPEPRLVRLQGELMVRGSCAPLS</sequence>
<evidence type="ECO:0000256" key="1">
    <source>
        <dbReference type="ARBA" id="ARBA00022491"/>
    </source>
</evidence>
<dbReference type="InterPro" id="IPR010982">
    <property type="entry name" value="Lambda_DNA-bd_dom_sf"/>
</dbReference>
<dbReference type="Proteomes" id="UP001597213">
    <property type="component" value="Unassembled WGS sequence"/>
</dbReference>
<dbReference type="Gene3D" id="3.40.50.2300">
    <property type="match status" value="2"/>
</dbReference>
<name>A0ABW4R876_9RHOB</name>
<dbReference type="Pfam" id="PF00356">
    <property type="entry name" value="LacI"/>
    <property type="match status" value="1"/>
</dbReference>
<dbReference type="PROSITE" id="PS00356">
    <property type="entry name" value="HTH_LACI_1"/>
    <property type="match status" value="1"/>
</dbReference>